<dbReference type="InterPro" id="IPR045199">
    <property type="entry name" value="ATAD2-like"/>
</dbReference>
<dbReference type="Gene3D" id="3.30.40.10">
    <property type="entry name" value="Zinc/RING finger domain, C3HC4 (zinc finger)"/>
    <property type="match status" value="1"/>
</dbReference>
<dbReference type="FunFam" id="3.30.40.10:FF:000739">
    <property type="entry name" value="P-loop containing nucleoside triphosphate hydrolases superfamily protein"/>
    <property type="match status" value="1"/>
</dbReference>
<keyword evidence="6" id="KW-0067">ATP-binding</keyword>
<dbReference type="PANTHER" id="PTHR23069">
    <property type="entry name" value="AAA DOMAIN-CONTAINING"/>
    <property type="match status" value="1"/>
</dbReference>
<dbReference type="InterPro" id="IPR013083">
    <property type="entry name" value="Znf_RING/FYVE/PHD"/>
</dbReference>
<keyword evidence="10" id="KW-1185">Reference proteome</keyword>
<evidence type="ECO:0000256" key="4">
    <source>
        <dbReference type="ARBA" id="ARBA00022771"/>
    </source>
</evidence>
<evidence type="ECO:0000259" key="8">
    <source>
        <dbReference type="PROSITE" id="PS51805"/>
    </source>
</evidence>
<dbReference type="GO" id="GO:0042393">
    <property type="term" value="F:histone binding"/>
    <property type="evidence" value="ECO:0007669"/>
    <property type="project" value="TreeGrafter"/>
</dbReference>
<dbReference type="GO" id="GO:0045815">
    <property type="term" value="P:transcription initiation-coupled chromatin remodeling"/>
    <property type="evidence" value="ECO:0007669"/>
    <property type="project" value="TreeGrafter"/>
</dbReference>
<feature type="domain" description="PHD-type" evidence="8">
    <location>
        <begin position="370"/>
        <end position="491"/>
    </location>
</feature>
<evidence type="ECO:0000256" key="2">
    <source>
        <dbReference type="ARBA" id="ARBA00022723"/>
    </source>
</evidence>
<proteinExistence type="inferred from homology"/>
<dbReference type="PANTHER" id="PTHR23069:SF7">
    <property type="entry name" value="P-LOOP CONTAINING NUCLEOSIDE TRIPHOSPHATE HYDROLASES SUPERFAMILY PROTEIN"/>
    <property type="match status" value="1"/>
</dbReference>
<feature type="region of interest" description="Disordered" evidence="7">
    <location>
        <begin position="132"/>
        <end position="230"/>
    </location>
</feature>
<dbReference type="EMBL" id="PKMF04000041">
    <property type="protein sequence ID" value="KAK7855935.1"/>
    <property type="molecule type" value="Genomic_DNA"/>
</dbReference>
<keyword evidence="4" id="KW-0863">Zinc-finger</keyword>
<dbReference type="GO" id="GO:0016887">
    <property type="term" value="F:ATP hydrolysis activity"/>
    <property type="evidence" value="ECO:0007669"/>
    <property type="project" value="TreeGrafter"/>
</dbReference>
<feature type="compositionally biased region" description="Basic and acidic residues" evidence="7">
    <location>
        <begin position="341"/>
        <end position="350"/>
    </location>
</feature>
<reference evidence="9 10" key="1">
    <citation type="journal article" date="2018" name="Sci. Data">
        <title>The draft genome sequence of cork oak.</title>
        <authorList>
            <person name="Ramos A.M."/>
            <person name="Usie A."/>
            <person name="Barbosa P."/>
            <person name="Barros P.M."/>
            <person name="Capote T."/>
            <person name="Chaves I."/>
            <person name="Simoes F."/>
            <person name="Abreu I."/>
            <person name="Carrasquinho I."/>
            <person name="Faro C."/>
            <person name="Guimaraes J.B."/>
            <person name="Mendonca D."/>
            <person name="Nobrega F."/>
            <person name="Rodrigues L."/>
            <person name="Saibo N.J.M."/>
            <person name="Varela M.C."/>
            <person name="Egas C."/>
            <person name="Matos J."/>
            <person name="Miguel C.M."/>
            <person name="Oliveira M.M."/>
            <person name="Ricardo C.P."/>
            <person name="Goncalves S."/>
        </authorList>
    </citation>
    <scope>NUCLEOTIDE SEQUENCE [LARGE SCALE GENOMIC DNA]</scope>
    <source>
        <strain evidence="10">cv. HL8</strain>
    </source>
</reference>
<dbReference type="PROSITE" id="PS51805">
    <property type="entry name" value="EPHD"/>
    <property type="match status" value="1"/>
</dbReference>
<feature type="compositionally biased region" description="Acidic residues" evidence="7">
    <location>
        <begin position="202"/>
        <end position="212"/>
    </location>
</feature>
<feature type="compositionally biased region" description="Polar residues" evidence="7">
    <location>
        <begin position="366"/>
        <end position="375"/>
    </location>
</feature>
<feature type="non-terminal residue" evidence="9">
    <location>
        <position position="1"/>
    </location>
</feature>
<feature type="compositionally biased region" description="Acidic residues" evidence="7">
    <location>
        <begin position="138"/>
        <end position="148"/>
    </location>
</feature>
<protein>
    <submittedName>
        <fullName evidence="9">Brca1-associated ring domain protein 1</fullName>
    </submittedName>
</protein>
<feature type="region of interest" description="Disordered" evidence="7">
    <location>
        <begin position="19"/>
        <end position="67"/>
    </location>
</feature>
<dbReference type="InterPro" id="IPR034732">
    <property type="entry name" value="EPHD"/>
</dbReference>
<organism evidence="9 10">
    <name type="scientific">Quercus suber</name>
    <name type="common">Cork oak</name>
    <dbReference type="NCBI Taxonomy" id="58331"/>
    <lineage>
        <taxon>Eukaryota</taxon>
        <taxon>Viridiplantae</taxon>
        <taxon>Streptophyta</taxon>
        <taxon>Embryophyta</taxon>
        <taxon>Tracheophyta</taxon>
        <taxon>Spermatophyta</taxon>
        <taxon>Magnoliopsida</taxon>
        <taxon>eudicotyledons</taxon>
        <taxon>Gunneridae</taxon>
        <taxon>Pentapetalae</taxon>
        <taxon>rosids</taxon>
        <taxon>fabids</taxon>
        <taxon>Fagales</taxon>
        <taxon>Fagaceae</taxon>
        <taxon>Quercus</taxon>
    </lineage>
</organism>
<comment type="similarity">
    <text evidence="1">Belongs to the AAA ATPase family.</text>
</comment>
<sequence>SGPRLRKKHKRLDAICEEEYNRNHVESNEGDGGGDGMGELRRSSRVRRAPVLLDVSPPPAKKRRKIGNSVMFIGEKIVKSDSSPVQSLGSADLGGVETPGSWKSRLRSRGRNVGFGVMKERGSPSGKRKLFEEKVEIREEEEGEEEEVVVGGGLDEKKEELGGGKSTVVKSKRPGRVKAENDLTEGEKETELNGMKEKSDGEEVEVIGDMGDDEGRSVLESGMGGRDDIDIVVDGNATELVEEEERGTSVDLRLEEGCVGNDNVVTLELSDNQVEQLECGKEGESQSDDVEVVGILAKEGEGQNDDIEVVGISANQVDNGGSHDGNEADLAKVNDIPSEDQNAKKVDKSKCASSDTLGKPRESENEAYSGSSASEEPNYDLWDGFGDEPGWLGRLLGPINDRYGIAGIWVHQHCAVWSPEVRFIAGLGCLKNVRAALCRGRALKCTRCGRRGATIGCRVDRCPKTYHLPCARAKGCIFDHRKFLIACTDHRVFFNLKVINI</sequence>
<dbReference type="GO" id="GO:0003682">
    <property type="term" value="F:chromatin binding"/>
    <property type="evidence" value="ECO:0007669"/>
    <property type="project" value="TreeGrafter"/>
</dbReference>
<dbReference type="GO" id="GO:0006337">
    <property type="term" value="P:nucleosome disassembly"/>
    <property type="evidence" value="ECO:0007669"/>
    <property type="project" value="TreeGrafter"/>
</dbReference>
<feature type="region of interest" description="Disordered" evidence="7">
    <location>
        <begin position="81"/>
        <end position="107"/>
    </location>
</feature>
<feature type="compositionally biased region" description="Basic and acidic residues" evidence="7">
    <location>
        <begin position="177"/>
        <end position="201"/>
    </location>
</feature>
<evidence type="ECO:0000256" key="1">
    <source>
        <dbReference type="ARBA" id="ARBA00006914"/>
    </source>
</evidence>
<accession>A0AAW0LWS5</accession>
<keyword evidence="3" id="KW-0547">Nucleotide-binding</keyword>
<keyword evidence="5" id="KW-0862">Zinc</keyword>
<dbReference type="GO" id="GO:0008270">
    <property type="term" value="F:zinc ion binding"/>
    <property type="evidence" value="ECO:0007669"/>
    <property type="project" value="UniProtKB-KW"/>
</dbReference>
<evidence type="ECO:0000313" key="10">
    <source>
        <dbReference type="Proteomes" id="UP000237347"/>
    </source>
</evidence>
<dbReference type="Pfam" id="PF13771">
    <property type="entry name" value="zf-HC5HC2H"/>
    <property type="match status" value="1"/>
</dbReference>
<dbReference type="GO" id="GO:0006334">
    <property type="term" value="P:nucleosome assembly"/>
    <property type="evidence" value="ECO:0007669"/>
    <property type="project" value="TreeGrafter"/>
</dbReference>
<evidence type="ECO:0000256" key="6">
    <source>
        <dbReference type="ARBA" id="ARBA00022840"/>
    </source>
</evidence>
<evidence type="ECO:0000313" key="9">
    <source>
        <dbReference type="EMBL" id="KAK7855935.1"/>
    </source>
</evidence>
<gene>
    <name evidence="9" type="primary">BARD1_2</name>
    <name evidence="9" type="ORF">CFP56_026006</name>
</gene>
<name>A0AAW0LWS5_QUESU</name>
<comment type="caution">
    <text evidence="9">The sequence shown here is derived from an EMBL/GenBank/DDBJ whole genome shotgun (WGS) entry which is preliminary data.</text>
</comment>
<keyword evidence="2" id="KW-0479">Metal-binding</keyword>
<feature type="region of interest" description="Disordered" evidence="7">
    <location>
        <begin position="315"/>
        <end position="375"/>
    </location>
</feature>
<evidence type="ECO:0000256" key="3">
    <source>
        <dbReference type="ARBA" id="ARBA00022741"/>
    </source>
</evidence>
<dbReference type="GO" id="GO:0005524">
    <property type="term" value="F:ATP binding"/>
    <property type="evidence" value="ECO:0007669"/>
    <property type="project" value="UniProtKB-KW"/>
</dbReference>
<dbReference type="Proteomes" id="UP000237347">
    <property type="component" value="Unassembled WGS sequence"/>
</dbReference>
<evidence type="ECO:0000256" key="7">
    <source>
        <dbReference type="SAM" id="MobiDB-lite"/>
    </source>
</evidence>
<dbReference type="GO" id="GO:0005634">
    <property type="term" value="C:nucleus"/>
    <property type="evidence" value="ECO:0007669"/>
    <property type="project" value="TreeGrafter"/>
</dbReference>
<evidence type="ECO:0000256" key="5">
    <source>
        <dbReference type="ARBA" id="ARBA00022833"/>
    </source>
</evidence>
<dbReference type="AlphaFoldDB" id="A0AAW0LWS5"/>